<evidence type="ECO:0000313" key="5">
    <source>
        <dbReference type="EMBL" id="MBP2037343.1"/>
    </source>
</evidence>
<dbReference type="Gene3D" id="1.10.10.10">
    <property type="entry name" value="Winged helix-like DNA-binding domain superfamily/Winged helix DNA-binding domain"/>
    <property type="match status" value="1"/>
</dbReference>
<dbReference type="InterPro" id="IPR011990">
    <property type="entry name" value="TPR-like_helical_dom_sf"/>
</dbReference>
<dbReference type="InterPro" id="IPR000792">
    <property type="entry name" value="Tscrpt_reg_LuxR_C"/>
</dbReference>
<keyword evidence="2" id="KW-0067">ATP-binding</keyword>
<comment type="caution">
    <text evidence="5">The sequence shown here is derived from an EMBL/GenBank/DDBJ whole genome shotgun (WGS) entry which is preliminary data.</text>
</comment>
<evidence type="ECO:0000313" key="6">
    <source>
        <dbReference type="Proteomes" id="UP001519310"/>
    </source>
</evidence>
<keyword evidence="5" id="KW-0238">DNA-binding</keyword>
<evidence type="ECO:0000256" key="2">
    <source>
        <dbReference type="ARBA" id="ARBA00022840"/>
    </source>
</evidence>
<evidence type="ECO:0000256" key="1">
    <source>
        <dbReference type="ARBA" id="ARBA00022741"/>
    </source>
</evidence>
<feature type="region of interest" description="Disordered" evidence="3">
    <location>
        <begin position="369"/>
        <end position="428"/>
    </location>
</feature>
<dbReference type="SUPFAM" id="SSF48452">
    <property type="entry name" value="TPR-like"/>
    <property type="match status" value="1"/>
</dbReference>
<dbReference type="GO" id="GO:0003677">
    <property type="term" value="F:DNA binding"/>
    <property type="evidence" value="ECO:0007669"/>
    <property type="project" value="UniProtKB-KW"/>
</dbReference>
<feature type="domain" description="HTH luxR-type" evidence="4">
    <location>
        <begin position="764"/>
        <end position="829"/>
    </location>
</feature>
<accession>A0ABS4L5I6</accession>
<feature type="compositionally biased region" description="Low complexity" evidence="3">
    <location>
        <begin position="755"/>
        <end position="766"/>
    </location>
</feature>
<protein>
    <submittedName>
        <fullName evidence="5">DNA-binding CsgD family transcriptional regulator</fullName>
    </submittedName>
</protein>
<keyword evidence="6" id="KW-1185">Reference proteome</keyword>
<dbReference type="PRINTS" id="PR00038">
    <property type="entry name" value="HTHLUXR"/>
</dbReference>
<dbReference type="PROSITE" id="PS00622">
    <property type="entry name" value="HTH_LUXR_1"/>
    <property type="match status" value="1"/>
</dbReference>
<feature type="region of interest" description="Disordered" evidence="3">
    <location>
        <begin position="742"/>
        <end position="772"/>
    </location>
</feature>
<keyword evidence="1" id="KW-0547">Nucleotide-binding</keyword>
<dbReference type="CDD" id="cd06170">
    <property type="entry name" value="LuxR_C_like"/>
    <property type="match status" value="1"/>
</dbReference>
<sequence>MVLAVDDVQHGDQESLRQLLHLARHCRTAPLLMVFTQPVAGGRQDVAFGGELLRQPNFMRVRLPQLGRGGVQEVLAEAWPGRLDAKVVDRYYALSGGNPLLLRALVEDHRAHTGTGTGRPAAEPQAGQVFRDALLACLERGGERSRQVAIGLAVLGEFVNRELLAQLLDLGREQLTESLHALGESGIIRDYSFRSRIARDAVLDALEPELRVELHLRSADLLHACGAPPYVTAEHLLQAGRADKVWGVGVLQEAAEQVLLDDHVQEAVSYLELAHSACEDPRRRIEIRIRLALIARRISAAAAELHLLEVLERLRVCPMPAATVESFAELLLAHGWLDQAREVIDCAVADDRATEDAIAPGGEICAPWESVREPGFWPPVGPARRSPDGEGEEGGGPDTVPTPPRTQGRTAARRPAKPWETQRPGGPEQYIASAEGLLEITPLTDFTLDLLLNAIQSLLYNGAADRVLHWCDTFLRKSAGRGTPGWEASFAALRAEAGVHRGDLEAAEKGLRACLTAMPQRHRSAFEGAAVAHLVAVNIARGELDEAAHHLSRPMARSLPGSVHWLSYRRARGLYHMANHRYHSALRDFQAAGRLAGLWGVDRPGLLPWRTDAAEALLRLGERGEALRLATEQLTMVADGSPRIRGISLHAMALAGEQHARVARLDEALGELRKARDGLGTARVLFDLADAHEEAGEPRRAAVARRRATRLAKECGAASLLRRAEPADGADRAVRPAAACRVESPDPVVPPEAPSPAACPDEAAPARSQELSDSERKVAALAANGYTNREISLRLFITKSTVEQHLTRVYKKLKVARRDDLPLELEMTVEV</sequence>
<dbReference type="SMART" id="SM00421">
    <property type="entry name" value="HTH_LUXR"/>
    <property type="match status" value="1"/>
</dbReference>
<dbReference type="Proteomes" id="UP001519310">
    <property type="component" value="Unassembled WGS sequence"/>
</dbReference>
<dbReference type="InterPro" id="IPR036388">
    <property type="entry name" value="WH-like_DNA-bd_sf"/>
</dbReference>
<dbReference type="PROSITE" id="PS50043">
    <property type="entry name" value="HTH_LUXR_2"/>
    <property type="match status" value="1"/>
</dbReference>
<dbReference type="PANTHER" id="PTHR16305">
    <property type="entry name" value="TESTICULAR SOLUBLE ADENYLYL CYCLASE"/>
    <property type="match status" value="1"/>
</dbReference>
<dbReference type="Gene3D" id="1.25.40.10">
    <property type="entry name" value="Tetratricopeptide repeat domain"/>
    <property type="match status" value="1"/>
</dbReference>
<proteinExistence type="predicted"/>
<dbReference type="SUPFAM" id="SSF46894">
    <property type="entry name" value="C-terminal effector domain of the bipartite response regulators"/>
    <property type="match status" value="1"/>
</dbReference>
<reference evidence="5 6" key="1">
    <citation type="submission" date="2021-03" db="EMBL/GenBank/DDBJ databases">
        <title>Genomic Encyclopedia of Type Strains, Phase IV (KMG-IV): sequencing the most valuable type-strain genomes for metagenomic binning, comparative biology and taxonomic classification.</title>
        <authorList>
            <person name="Goeker M."/>
        </authorList>
    </citation>
    <scope>NUCLEOTIDE SEQUENCE [LARGE SCALE GENOMIC DNA]</scope>
    <source>
        <strain evidence="5 6">DSM 40526</strain>
    </source>
</reference>
<organism evidence="5 6">
    <name type="scientific">Streptomyces avidinii</name>
    <dbReference type="NCBI Taxonomy" id="1895"/>
    <lineage>
        <taxon>Bacteria</taxon>
        <taxon>Bacillati</taxon>
        <taxon>Actinomycetota</taxon>
        <taxon>Actinomycetes</taxon>
        <taxon>Kitasatosporales</taxon>
        <taxon>Streptomycetaceae</taxon>
        <taxon>Streptomyces</taxon>
    </lineage>
</organism>
<dbReference type="Pfam" id="PF00196">
    <property type="entry name" value="GerE"/>
    <property type="match status" value="1"/>
</dbReference>
<evidence type="ECO:0000259" key="4">
    <source>
        <dbReference type="PROSITE" id="PS50043"/>
    </source>
</evidence>
<dbReference type="PANTHER" id="PTHR16305:SF35">
    <property type="entry name" value="TRANSCRIPTIONAL ACTIVATOR DOMAIN"/>
    <property type="match status" value="1"/>
</dbReference>
<evidence type="ECO:0000256" key="3">
    <source>
        <dbReference type="SAM" id="MobiDB-lite"/>
    </source>
</evidence>
<dbReference type="EMBL" id="JAGGLQ010000005">
    <property type="protein sequence ID" value="MBP2037343.1"/>
    <property type="molecule type" value="Genomic_DNA"/>
</dbReference>
<dbReference type="InterPro" id="IPR016032">
    <property type="entry name" value="Sig_transdc_resp-reg_C-effctor"/>
</dbReference>
<gene>
    <name evidence="5" type="ORF">J2Z77_003144</name>
</gene>
<name>A0ABS4L5I6_STRAV</name>